<dbReference type="AlphaFoldDB" id="A0AAF0EPJ9"/>
<protein>
    <submittedName>
        <fullName evidence="3">Uncharacterized protein</fullName>
    </submittedName>
</protein>
<feature type="transmembrane region" description="Helical" evidence="2">
    <location>
        <begin position="351"/>
        <end position="374"/>
    </location>
</feature>
<name>A0AAF0EPJ9_9BASI</name>
<feature type="region of interest" description="Disordered" evidence="1">
    <location>
        <begin position="234"/>
        <end position="253"/>
    </location>
</feature>
<accession>A0AAF0EPJ9</accession>
<dbReference type="EMBL" id="CP119897">
    <property type="protein sequence ID" value="WFD28310.1"/>
    <property type="molecule type" value="Genomic_DNA"/>
</dbReference>
<keyword evidence="2" id="KW-0472">Membrane</keyword>
<keyword evidence="2" id="KW-0812">Transmembrane</keyword>
<evidence type="ECO:0000256" key="2">
    <source>
        <dbReference type="SAM" id="Phobius"/>
    </source>
</evidence>
<evidence type="ECO:0000313" key="3">
    <source>
        <dbReference type="EMBL" id="WFD28310.1"/>
    </source>
</evidence>
<sequence>MTRGPGPTVRRKKSHAAMTAASDSGATAPPLSLPEFGSPVMDEGHLSGAPPSPSTLTDIILSLHASLYGAKRSVEEIREMVWRYYDNSAEFDSPVVSARGRQRIADQFVLAFALPGLEVRSELRDVICSDFEFDGTRAGLIDHTVTVTLFPQLWGTDSDTLTGARTPTTNHGSITPHPFFNYQVGNSTSHDAYGSAHRRRINSFAMSPVTPCTPGGSTRASTLYGWGGARNHMSKSGAPPITDTPPEMTLPPTSLDVVSEHASPPADDAPPPPMTMAVLPTSATRSRWSAPDGLGRRTAWSLFYDVIRPSRALRRFFTVELRIFSRLEFNEAGRIVQHEDTWSARELMEGIFPFLSFVLYFLRICTGLLVSWWVHVRR</sequence>
<gene>
    <name evidence="3" type="ORF">MNAN1_003318</name>
</gene>
<keyword evidence="4" id="KW-1185">Reference proteome</keyword>
<proteinExistence type="predicted"/>
<feature type="region of interest" description="Disordered" evidence="1">
    <location>
        <begin position="1"/>
        <end position="51"/>
    </location>
</feature>
<dbReference type="Proteomes" id="UP001213623">
    <property type="component" value="Chromosome 6"/>
</dbReference>
<evidence type="ECO:0000256" key="1">
    <source>
        <dbReference type="SAM" id="MobiDB-lite"/>
    </source>
</evidence>
<organism evidence="3 4">
    <name type="scientific">Malassezia nana</name>
    <dbReference type="NCBI Taxonomy" id="180528"/>
    <lineage>
        <taxon>Eukaryota</taxon>
        <taxon>Fungi</taxon>
        <taxon>Dikarya</taxon>
        <taxon>Basidiomycota</taxon>
        <taxon>Ustilaginomycotina</taxon>
        <taxon>Malasseziomycetes</taxon>
        <taxon>Malasseziales</taxon>
        <taxon>Malasseziaceae</taxon>
        <taxon>Malassezia</taxon>
    </lineage>
</organism>
<evidence type="ECO:0000313" key="4">
    <source>
        <dbReference type="Proteomes" id="UP001213623"/>
    </source>
</evidence>
<keyword evidence="2" id="KW-1133">Transmembrane helix</keyword>
<reference evidence="3" key="1">
    <citation type="submission" date="2023-03" db="EMBL/GenBank/DDBJ databases">
        <title>Mating type loci evolution in Malassezia.</title>
        <authorList>
            <person name="Coelho M.A."/>
        </authorList>
    </citation>
    <scope>NUCLEOTIDE SEQUENCE</scope>
    <source>
        <strain evidence="3">CBS 9557</strain>
    </source>
</reference>